<organism evidence="1 2">
    <name type="scientific">Culter alburnus</name>
    <name type="common">Topmouth culter</name>
    <dbReference type="NCBI Taxonomy" id="194366"/>
    <lineage>
        <taxon>Eukaryota</taxon>
        <taxon>Metazoa</taxon>
        <taxon>Chordata</taxon>
        <taxon>Craniata</taxon>
        <taxon>Vertebrata</taxon>
        <taxon>Euteleostomi</taxon>
        <taxon>Actinopterygii</taxon>
        <taxon>Neopterygii</taxon>
        <taxon>Teleostei</taxon>
        <taxon>Ostariophysi</taxon>
        <taxon>Cypriniformes</taxon>
        <taxon>Xenocyprididae</taxon>
        <taxon>Xenocypridinae</taxon>
        <taxon>Culter</taxon>
    </lineage>
</organism>
<dbReference type="Proteomes" id="UP001479290">
    <property type="component" value="Unassembled WGS sequence"/>
</dbReference>
<protein>
    <submittedName>
        <fullName evidence="1">Uncharacterized protein</fullName>
    </submittedName>
</protein>
<sequence>MRPIKGRDGSGDFVKCARSDILPVFIEDNSTLSSGMCYSIFRLSVCCIHNPQSPAVVLQSQALPPREMGFVTLCKSPSVLLSSRLWFHCLNAICTQRHKASGVIRLLR</sequence>
<proteinExistence type="predicted"/>
<gene>
    <name evidence="1" type="ORF">ABG768_007452</name>
</gene>
<evidence type="ECO:0000313" key="1">
    <source>
        <dbReference type="EMBL" id="KAK9962068.1"/>
    </source>
</evidence>
<dbReference type="EMBL" id="JAWDJR010000015">
    <property type="protein sequence ID" value="KAK9962068.1"/>
    <property type="molecule type" value="Genomic_DNA"/>
</dbReference>
<dbReference type="AlphaFoldDB" id="A0AAW1ZMJ5"/>
<comment type="caution">
    <text evidence="1">The sequence shown here is derived from an EMBL/GenBank/DDBJ whole genome shotgun (WGS) entry which is preliminary data.</text>
</comment>
<name>A0AAW1ZMJ5_CULAL</name>
<accession>A0AAW1ZMJ5</accession>
<reference evidence="1 2" key="1">
    <citation type="submission" date="2024-05" db="EMBL/GenBank/DDBJ databases">
        <title>A high-quality chromosomal-level genome assembly of Topmouth culter (Culter alburnus).</title>
        <authorList>
            <person name="Zhao H."/>
        </authorList>
    </citation>
    <scope>NUCLEOTIDE SEQUENCE [LARGE SCALE GENOMIC DNA]</scope>
    <source>
        <strain evidence="1">CATC2023</strain>
        <tissue evidence="1">Muscle</tissue>
    </source>
</reference>
<evidence type="ECO:0000313" key="2">
    <source>
        <dbReference type="Proteomes" id="UP001479290"/>
    </source>
</evidence>
<keyword evidence="2" id="KW-1185">Reference proteome</keyword>